<evidence type="ECO:0000256" key="4">
    <source>
        <dbReference type="ARBA" id="ARBA00022475"/>
    </source>
</evidence>
<dbReference type="GO" id="GO:0031992">
    <property type="term" value="F:energy transducer activity"/>
    <property type="evidence" value="ECO:0007669"/>
    <property type="project" value="InterPro"/>
</dbReference>
<evidence type="ECO:0000256" key="8">
    <source>
        <dbReference type="ARBA" id="ARBA00022989"/>
    </source>
</evidence>
<evidence type="ECO:0000313" key="12">
    <source>
        <dbReference type="Proteomes" id="UP000248688"/>
    </source>
</evidence>
<protein>
    <submittedName>
        <fullName evidence="11">Energy transducer TonB</fullName>
    </submittedName>
</protein>
<dbReference type="PROSITE" id="PS52015">
    <property type="entry name" value="TONB_CTD"/>
    <property type="match status" value="1"/>
</dbReference>
<evidence type="ECO:0000256" key="5">
    <source>
        <dbReference type="ARBA" id="ARBA00022519"/>
    </source>
</evidence>
<sequence>MEAKKTQKADLRSKHGLFLNIGLLISTGLALAAFEFKSHSTVTVQDYELRSDPFEDILDVPITTHQVPEPPKVEQPEINEVPNDKEIEEEFEPLLNIEFPQEPVIHSPVLPTAPPIEDKAEEIVDFAEKMPAPPGGMKGWNNYLSKNLKYPRQAVRQGIEGTVFLAFVVNKDGSIQDVEILRGVGGGCSEEAIRVLKNAPDWKPGLQRGRPVRVKMRLPIKFKLN</sequence>
<dbReference type="InterPro" id="IPR037682">
    <property type="entry name" value="TonB_C"/>
</dbReference>
<keyword evidence="8" id="KW-1133">Transmembrane helix</keyword>
<dbReference type="InterPro" id="IPR051045">
    <property type="entry name" value="TonB-dependent_transducer"/>
</dbReference>
<dbReference type="GO" id="GO:0098797">
    <property type="term" value="C:plasma membrane protein complex"/>
    <property type="evidence" value="ECO:0007669"/>
    <property type="project" value="TreeGrafter"/>
</dbReference>
<comment type="similarity">
    <text evidence="2">Belongs to the TonB family.</text>
</comment>
<accession>A0A2Z4IFM0</accession>
<dbReference type="EMBL" id="CP030041">
    <property type="protein sequence ID" value="AWW29396.1"/>
    <property type="molecule type" value="Genomic_DNA"/>
</dbReference>
<evidence type="ECO:0000256" key="9">
    <source>
        <dbReference type="ARBA" id="ARBA00023136"/>
    </source>
</evidence>
<evidence type="ECO:0000256" key="2">
    <source>
        <dbReference type="ARBA" id="ARBA00006555"/>
    </source>
</evidence>
<name>A0A2Z4IFM0_9BACT</name>
<proteinExistence type="inferred from homology"/>
<dbReference type="SUPFAM" id="SSF74653">
    <property type="entry name" value="TolA/TonB C-terminal domain"/>
    <property type="match status" value="1"/>
</dbReference>
<evidence type="ECO:0000256" key="6">
    <source>
        <dbReference type="ARBA" id="ARBA00022692"/>
    </source>
</evidence>
<dbReference type="GO" id="GO:0055085">
    <property type="term" value="P:transmembrane transport"/>
    <property type="evidence" value="ECO:0007669"/>
    <property type="project" value="InterPro"/>
</dbReference>
<keyword evidence="6" id="KW-0812">Transmembrane</keyword>
<dbReference type="KEGG" id="est:DN752_04125"/>
<dbReference type="GO" id="GO:0015891">
    <property type="term" value="P:siderophore transport"/>
    <property type="evidence" value="ECO:0007669"/>
    <property type="project" value="InterPro"/>
</dbReference>
<dbReference type="Gene3D" id="3.30.1150.10">
    <property type="match status" value="1"/>
</dbReference>
<dbReference type="Pfam" id="PF03544">
    <property type="entry name" value="TonB_C"/>
    <property type="match status" value="1"/>
</dbReference>
<gene>
    <name evidence="11" type="ORF">DN752_04125</name>
</gene>
<dbReference type="OrthoDB" id="9812355at2"/>
<dbReference type="GO" id="GO:0015031">
    <property type="term" value="P:protein transport"/>
    <property type="evidence" value="ECO:0007669"/>
    <property type="project" value="UniProtKB-KW"/>
</dbReference>
<keyword evidence="5" id="KW-0997">Cell inner membrane</keyword>
<dbReference type="NCBIfam" id="TIGR01352">
    <property type="entry name" value="tonB_Cterm"/>
    <property type="match status" value="1"/>
</dbReference>
<evidence type="ECO:0000256" key="3">
    <source>
        <dbReference type="ARBA" id="ARBA00022448"/>
    </source>
</evidence>
<organism evidence="11 12">
    <name type="scientific">Echinicola strongylocentroti</name>
    <dbReference type="NCBI Taxonomy" id="1795355"/>
    <lineage>
        <taxon>Bacteria</taxon>
        <taxon>Pseudomonadati</taxon>
        <taxon>Bacteroidota</taxon>
        <taxon>Cytophagia</taxon>
        <taxon>Cytophagales</taxon>
        <taxon>Cyclobacteriaceae</taxon>
        <taxon>Echinicola</taxon>
    </lineage>
</organism>
<dbReference type="PRINTS" id="PR01374">
    <property type="entry name" value="TONBPROTEIN"/>
</dbReference>
<dbReference type="AlphaFoldDB" id="A0A2Z4IFM0"/>
<evidence type="ECO:0000256" key="1">
    <source>
        <dbReference type="ARBA" id="ARBA00004383"/>
    </source>
</evidence>
<evidence type="ECO:0000256" key="7">
    <source>
        <dbReference type="ARBA" id="ARBA00022927"/>
    </source>
</evidence>
<dbReference type="PANTHER" id="PTHR33446">
    <property type="entry name" value="PROTEIN TONB-RELATED"/>
    <property type="match status" value="1"/>
</dbReference>
<dbReference type="InterPro" id="IPR006260">
    <property type="entry name" value="TonB/TolA_C"/>
</dbReference>
<keyword evidence="7" id="KW-0653">Protein transport</keyword>
<keyword evidence="3" id="KW-0813">Transport</keyword>
<comment type="subcellular location">
    <subcellularLocation>
        <location evidence="1">Cell inner membrane</location>
        <topology evidence="1">Single-pass membrane protein</topology>
        <orientation evidence="1">Periplasmic side</orientation>
    </subcellularLocation>
</comment>
<keyword evidence="12" id="KW-1185">Reference proteome</keyword>
<dbReference type="RefSeq" id="WP_112782811.1">
    <property type="nucleotide sequence ID" value="NZ_CP030041.1"/>
</dbReference>
<keyword evidence="9" id="KW-0472">Membrane</keyword>
<evidence type="ECO:0000313" key="11">
    <source>
        <dbReference type="EMBL" id="AWW29396.1"/>
    </source>
</evidence>
<reference evidence="11 12" key="1">
    <citation type="submission" date="2018-06" db="EMBL/GenBank/DDBJ databases">
        <title>Echinicola strongylocentroti sp. nov., isolated from a sea urchin Strongylocentrotus intermedius.</title>
        <authorList>
            <person name="Bae S.S."/>
        </authorList>
    </citation>
    <scope>NUCLEOTIDE SEQUENCE [LARGE SCALE GENOMIC DNA]</scope>
    <source>
        <strain evidence="11 12">MEBiC08714</strain>
    </source>
</reference>
<keyword evidence="4" id="KW-1003">Cell membrane</keyword>
<dbReference type="PANTHER" id="PTHR33446:SF2">
    <property type="entry name" value="PROTEIN TONB"/>
    <property type="match status" value="1"/>
</dbReference>
<evidence type="ECO:0000259" key="10">
    <source>
        <dbReference type="PROSITE" id="PS52015"/>
    </source>
</evidence>
<feature type="domain" description="TonB C-terminal" evidence="10">
    <location>
        <begin position="135"/>
        <end position="225"/>
    </location>
</feature>
<dbReference type="InterPro" id="IPR003538">
    <property type="entry name" value="TonB"/>
</dbReference>
<dbReference type="GO" id="GO:0030288">
    <property type="term" value="C:outer membrane-bounded periplasmic space"/>
    <property type="evidence" value="ECO:0007669"/>
    <property type="project" value="InterPro"/>
</dbReference>
<dbReference type="Proteomes" id="UP000248688">
    <property type="component" value="Chromosome"/>
</dbReference>